<sequence length="92" mass="9580">MTTATTAPRTNTLSLVGFIAAFVIPVAGLILGVFALRQLRAPGNLESGAGLARWAMVIGVLGALAQLIFFIVWFTLFFSALNGQSFGPGQPG</sequence>
<protein>
    <submittedName>
        <fullName evidence="2">DUF4190 domain-containing protein</fullName>
    </submittedName>
</protein>
<keyword evidence="1" id="KW-1133">Transmembrane helix</keyword>
<feature type="transmembrane region" description="Helical" evidence="1">
    <location>
        <begin position="57"/>
        <end position="81"/>
    </location>
</feature>
<evidence type="ECO:0000256" key="1">
    <source>
        <dbReference type="SAM" id="Phobius"/>
    </source>
</evidence>
<dbReference type="AlphaFoldDB" id="A0AAU7W026"/>
<dbReference type="RefSeq" id="WP_282213981.1">
    <property type="nucleotide sequence ID" value="NZ_CP158357.1"/>
</dbReference>
<organism evidence="2">
    <name type="scientific">Microbacterium sp. A8/3-1</name>
    <dbReference type="NCBI Taxonomy" id="3160749"/>
    <lineage>
        <taxon>Bacteria</taxon>
        <taxon>Bacillati</taxon>
        <taxon>Actinomycetota</taxon>
        <taxon>Actinomycetes</taxon>
        <taxon>Micrococcales</taxon>
        <taxon>Microbacteriaceae</taxon>
        <taxon>Microbacterium</taxon>
    </lineage>
</organism>
<dbReference type="EMBL" id="CP158357">
    <property type="protein sequence ID" value="XBX79827.1"/>
    <property type="molecule type" value="Genomic_DNA"/>
</dbReference>
<gene>
    <name evidence="2" type="ORF">ABS642_07000</name>
</gene>
<accession>A0AAU7W026</accession>
<feature type="transmembrane region" description="Helical" evidence="1">
    <location>
        <begin position="12"/>
        <end position="36"/>
    </location>
</feature>
<reference evidence="2" key="1">
    <citation type="submission" date="2024-06" db="EMBL/GenBank/DDBJ databases">
        <title>Draft genome sequence of Microbacterium sp. strain A8/3-1, isolated from Oxytropis tragacanthoides Fisch. ex DC. Root nodules in the Altai region of Russia.</title>
        <authorList>
            <person name="Sazanova A."/>
            <person name="Guro P."/>
            <person name="Kuznetsova I."/>
            <person name="Belimov A."/>
            <person name="Safronova V."/>
        </authorList>
    </citation>
    <scope>NUCLEOTIDE SEQUENCE</scope>
    <source>
        <strain evidence="2">A8/3-1</strain>
    </source>
</reference>
<name>A0AAU7W026_9MICO</name>
<proteinExistence type="predicted"/>
<keyword evidence="1" id="KW-0472">Membrane</keyword>
<keyword evidence="1" id="KW-0812">Transmembrane</keyword>
<evidence type="ECO:0000313" key="2">
    <source>
        <dbReference type="EMBL" id="XBX79827.1"/>
    </source>
</evidence>